<gene>
    <name evidence="2" type="ORF">HT576_14435</name>
    <name evidence="3" type="ORF">HTZ84_06480</name>
</gene>
<dbReference type="Proteomes" id="UP001016761">
    <property type="component" value="Unassembled WGS sequence"/>
</dbReference>
<accession>A0A8J8GPR9</accession>
<dbReference type="RefSeq" id="WP_126661019.1">
    <property type="nucleotide sequence ID" value="NZ_JABUQZ010000001.1"/>
</dbReference>
<evidence type="ECO:0000313" key="3">
    <source>
        <dbReference type="EMBL" id="NUC71956.1"/>
    </source>
</evidence>
<dbReference type="Proteomes" id="UP000728647">
    <property type="component" value="Unassembled WGS sequence"/>
</dbReference>
<evidence type="ECO:0000259" key="1">
    <source>
        <dbReference type="Pfam" id="PF25205"/>
    </source>
</evidence>
<dbReference type="EMBL" id="JABURA010000001">
    <property type="protein sequence ID" value="NUB92214.1"/>
    <property type="molecule type" value="Genomic_DNA"/>
</dbReference>
<organism evidence="2 4">
    <name type="scientific">Haloterrigena gelatinilytica</name>
    <dbReference type="NCBI Taxonomy" id="2741724"/>
    <lineage>
        <taxon>Archaea</taxon>
        <taxon>Methanobacteriati</taxon>
        <taxon>Methanobacteriota</taxon>
        <taxon>Stenosarchaea group</taxon>
        <taxon>Halobacteria</taxon>
        <taxon>Halobacteriales</taxon>
        <taxon>Natrialbaceae</taxon>
        <taxon>Haloterrigena</taxon>
    </lineage>
</organism>
<keyword evidence="5" id="KW-1185">Reference proteome</keyword>
<dbReference type="GeneID" id="62877413"/>
<dbReference type="OrthoDB" id="297362at2157"/>
<sequence>MATTNGVSDGMTEPCAVCGTDTLHEVSIQLITEGDDDETAQYSREPYRVRECSRCGNRESKRMNNA</sequence>
<evidence type="ECO:0000313" key="4">
    <source>
        <dbReference type="Proteomes" id="UP000728647"/>
    </source>
</evidence>
<dbReference type="AlphaFoldDB" id="A0A8J8GPR9"/>
<dbReference type="Pfam" id="PF25205">
    <property type="entry name" value="DUF7835"/>
    <property type="match status" value="1"/>
</dbReference>
<proteinExistence type="predicted"/>
<name>A0A8J8GPR9_9EURY</name>
<feature type="domain" description="DUF7835" evidence="1">
    <location>
        <begin position="1"/>
        <end position="66"/>
    </location>
</feature>
<reference evidence="2 5" key="1">
    <citation type="submission" date="2020-06" db="EMBL/GenBank/DDBJ databases">
        <title>Haloterrigena sp. nov., an extremely halophilic archaeon isolated from a saline sediment.</title>
        <authorList>
            <person name="Liu B.-B."/>
        </authorList>
    </citation>
    <scope>NUCLEOTIDE SEQUENCE</scope>
    <source>
        <strain evidence="2">SYSU A121-1</strain>
        <strain evidence="3 5">SYSU A558-1</strain>
    </source>
</reference>
<dbReference type="EMBL" id="JABUQZ010000001">
    <property type="protein sequence ID" value="NUC71956.1"/>
    <property type="molecule type" value="Genomic_DNA"/>
</dbReference>
<dbReference type="InterPro" id="IPR057157">
    <property type="entry name" value="DUF7835"/>
</dbReference>
<protein>
    <recommendedName>
        <fullName evidence="1">DUF7835 domain-containing protein</fullName>
    </recommendedName>
</protein>
<evidence type="ECO:0000313" key="2">
    <source>
        <dbReference type="EMBL" id="NUB92214.1"/>
    </source>
</evidence>
<comment type="caution">
    <text evidence="2">The sequence shown here is derived from an EMBL/GenBank/DDBJ whole genome shotgun (WGS) entry which is preliminary data.</text>
</comment>
<evidence type="ECO:0000313" key="5">
    <source>
        <dbReference type="Proteomes" id="UP001016761"/>
    </source>
</evidence>